<proteinExistence type="inferred from homology"/>
<comment type="catalytic activity">
    <reaction evidence="5">
        <text>1D-myo-inositol 1,3,4-trisphosphate + H2O = 1D-myo-inositol 3,4-bisphosphate + phosphate</text>
        <dbReference type="Rhea" id="RHEA:70319"/>
        <dbReference type="ChEBI" id="CHEBI:15377"/>
        <dbReference type="ChEBI" id="CHEBI:43474"/>
        <dbReference type="ChEBI" id="CHEBI:58414"/>
        <dbReference type="ChEBI" id="CHEBI:83241"/>
    </reaction>
    <physiologicalReaction direction="left-to-right" evidence="5">
        <dbReference type="Rhea" id="RHEA:70320"/>
    </physiologicalReaction>
</comment>
<dbReference type="InterPro" id="IPR020583">
    <property type="entry name" value="Inositol_monoP_metal-BS"/>
</dbReference>
<comment type="cofactor">
    <cofactor evidence="7">
        <name>Mg(2+)</name>
        <dbReference type="ChEBI" id="CHEBI:18420"/>
    </cofactor>
</comment>
<dbReference type="Pfam" id="PF00459">
    <property type="entry name" value="Inositol_P"/>
    <property type="match status" value="1"/>
</dbReference>
<comment type="similarity">
    <text evidence="1">Belongs to the inositol monophosphatase superfamily.</text>
</comment>
<dbReference type="Proteomes" id="UP000466442">
    <property type="component" value="Linkage Group LG1"/>
</dbReference>
<gene>
    <name evidence="8" type="ORF">GE061_001223</name>
</gene>
<feature type="binding site" evidence="7">
    <location>
        <position position="119"/>
    </location>
    <ligand>
        <name>Mg(2+)</name>
        <dbReference type="ChEBI" id="CHEBI:18420"/>
        <label>1</label>
        <note>catalytic</note>
    </ligand>
</feature>
<evidence type="ECO:0000256" key="7">
    <source>
        <dbReference type="PIRSR" id="PIRSR600760-2"/>
    </source>
</evidence>
<evidence type="ECO:0000256" key="4">
    <source>
        <dbReference type="ARBA" id="ARBA00022842"/>
    </source>
</evidence>
<dbReference type="AlphaFoldDB" id="A0A8S9Y6R3"/>
<dbReference type="InterPro" id="IPR000760">
    <property type="entry name" value="Inositol_monophosphatase-like"/>
</dbReference>
<reference evidence="8" key="1">
    <citation type="journal article" date="2021" name="Mol. Ecol. Resour.">
        <title>Apolygus lucorum genome provides insights into omnivorousness and mesophyll feeding.</title>
        <authorList>
            <person name="Liu Y."/>
            <person name="Liu H."/>
            <person name="Wang H."/>
            <person name="Huang T."/>
            <person name="Liu B."/>
            <person name="Yang B."/>
            <person name="Yin L."/>
            <person name="Li B."/>
            <person name="Zhang Y."/>
            <person name="Zhang S."/>
            <person name="Jiang F."/>
            <person name="Zhang X."/>
            <person name="Ren Y."/>
            <person name="Wang B."/>
            <person name="Wang S."/>
            <person name="Lu Y."/>
            <person name="Wu K."/>
            <person name="Fan W."/>
            <person name="Wang G."/>
        </authorList>
    </citation>
    <scope>NUCLEOTIDE SEQUENCE</scope>
    <source>
        <strain evidence="8">12Hb</strain>
    </source>
</reference>
<comment type="caution">
    <text evidence="8">The sequence shown here is derived from an EMBL/GenBank/DDBJ whole genome shotgun (WGS) entry which is preliminary data.</text>
</comment>
<feature type="binding site" evidence="7">
    <location>
        <position position="120"/>
    </location>
    <ligand>
        <name>Mg(2+)</name>
        <dbReference type="ChEBI" id="CHEBI:18420"/>
        <label>1</label>
        <note>catalytic</note>
    </ligand>
</feature>
<keyword evidence="3 7" id="KW-0479">Metal-binding</keyword>
<evidence type="ECO:0000256" key="2">
    <source>
        <dbReference type="ARBA" id="ARBA00022671"/>
    </source>
</evidence>
<evidence type="ECO:0000313" key="8">
    <source>
        <dbReference type="EMBL" id="KAF6216873.1"/>
    </source>
</evidence>
<accession>A0A8S9Y6R3</accession>
<dbReference type="PANTHER" id="PTHR43028:SF5">
    <property type="entry name" value="3'(2'),5'-BISPHOSPHATE NUCLEOTIDASE 1"/>
    <property type="match status" value="1"/>
</dbReference>
<keyword evidence="9" id="KW-1185">Reference proteome</keyword>
<evidence type="ECO:0000256" key="5">
    <source>
        <dbReference type="ARBA" id="ARBA00044465"/>
    </source>
</evidence>
<keyword evidence="2" id="KW-0452">Lithium</keyword>
<comment type="catalytic activity">
    <reaction evidence="6">
        <text>1D-myo-inositol 1,4-bisphosphate + H2O = 1D-myo-inositol 4-phosphate + phosphate</text>
        <dbReference type="Rhea" id="RHEA:15553"/>
        <dbReference type="ChEBI" id="CHEBI:15377"/>
        <dbReference type="ChEBI" id="CHEBI:43474"/>
        <dbReference type="ChEBI" id="CHEBI:58282"/>
        <dbReference type="ChEBI" id="CHEBI:58469"/>
        <dbReference type="EC" id="3.1.3.57"/>
    </reaction>
    <physiologicalReaction direction="left-to-right" evidence="6">
        <dbReference type="Rhea" id="RHEA:15554"/>
    </physiologicalReaction>
</comment>
<keyword evidence="4 7" id="KW-0460">Magnesium</keyword>
<evidence type="ECO:0000256" key="6">
    <source>
        <dbReference type="ARBA" id="ARBA00044478"/>
    </source>
</evidence>
<dbReference type="PANTHER" id="PTHR43028">
    <property type="entry name" value="3'(2'),5'-BISPHOSPHATE NUCLEOTIDASE 1"/>
    <property type="match status" value="1"/>
</dbReference>
<organism evidence="8 9">
    <name type="scientific">Apolygus lucorum</name>
    <name type="common">Small green plant bug</name>
    <name type="synonym">Lygocoris lucorum</name>
    <dbReference type="NCBI Taxonomy" id="248454"/>
    <lineage>
        <taxon>Eukaryota</taxon>
        <taxon>Metazoa</taxon>
        <taxon>Ecdysozoa</taxon>
        <taxon>Arthropoda</taxon>
        <taxon>Hexapoda</taxon>
        <taxon>Insecta</taxon>
        <taxon>Pterygota</taxon>
        <taxon>Neoptera</taxon>
        <taxon>Paraneoptera</taxon>
        <taxon>Hemiptera</taxon>
        <taxon>Heteroptera</taxon>
        <taxon>Panheteroptera</taxon>
        <taxon>Cimicomorpha</taxon>
        <taxon>Miridae</taxon>
        <taxon>Mirini</taxon>
        <taxon>Apolygus</taxon>
    </lineage>
</organism>
<evidence type="ECO:0000313" key="9">
    <source>
        <dbReference type="Proteomes" id="UP000466442"/>
    </source>
</evidence>
<sequence>MQNCGRKGDINQMLQLVPFYRLVMASSTPVLLRLLATSYSASAKAGQIVRDVMANGDMGIVEKGKNDLQTLADTSAQRCIFAALAKNYPKATIIGEGGSIKYRRSCIKEEDVTIWVDPLDGTKEYTE</sequence>
<dbReference type="InterPro" id="IPR050725">
    <property type="entry name" value="CysQ/Inositol_MonoPase"/>
</dbReference>
<feature type="non-terminal residue" evidence="8">
    <location>
        <position position="127"/>
    </location>
</feature>
<dbReference type="GO" id="GO:0004441">
    <property type="term" value="F:inositol-1,4-bisphosphate 1-phosphatase activity"/>
    <property type="evidence" value="ECO:0007669"/>
    <property type="project" value="UniProtKB-EC"/>
</dbReference>
<feature type="binding site" evidence="7">
    <location>
        <position position="96"/>
    </location>
    <ligand>
        <name>Mg(2+)</name>
        <dbReference type="ChEBI" id="CHEBI:18420"/>
        <label>1</label>
        <note>catalytic</note>
    </ligand>
</feature>
<evidence type="ECO:0000256" key="3">
    <source>
        <dbReference type="ARBA" id="ARBA00022723"/>
    </source>
</evidence>
<feature type="binding site" evidence="7">
    <location>
        <position position="117"/>
    </location>
    <ligand>
        <name>Mg(2+)</name>
        <dbReference type="ChEBI" id="CHEBI:18420"/>
        <label>1</label>
        <note>catalytic</note>
    </ligand>
</feature>
<protein>
    <submittedName>
        <fullName evidence="8">Uncharacterized protein</fullName>
    </submittedName>
</protein>
<dbReference type="GO" id="GO:0008441">
    <property type="term" value="F:3'(2'),5'-bisphosphate nucleotidase activity"/>
    <property type="evidence" value="ECO:0007669"/>
    <property type="project" value="TreeGrafter"/>
</dbReference>
<dbReference type="OrthoDB" id="411145at2759"/>
<dbReference type="GO" id="GO:0046872">
    <property type="term" value="F:metal ion binding"/>
    <property type="evidence" value="ECO:0007669"/>
    <property type="project" value="UniProtKB-KW"/>
</dbReference>
<dbReference type="PROSITE" id="PS00629">
    <property type="entry name" value="IMP_1"/>
    <property type="match status" value="1"/>
</dbReference>
<dbReference type="SUPFAM" id="SSF56655">
    <property type="entry name" value="Carbohydrate phosphatase"/>
    <property type="match status" value="1"/>
</dbReference>
<dbReference type="Gene3D" id="3.30.540.10">
    <property type="entry name" value="Fructose-1,6-Bisphosphatase, subunit A, domain 1"/>
    <property type="match status" value="1"/>
</dbReference>
<name>A0A8S9Y6R3_APOLU</name>
<evidence type="ECO:0000256" key="1">
    <source>
        <dbReference type="ARBA" id="ARBA00009759"/>
    </source>
</evidence>
<dbReference type="EMBL" id="WIXP02000001">
    <property type="protein sequence ID" value="KAF6216873.1"/>
    <property type="molecule type" value="Genomic_DNA"/>
</dbReference>